<proteinExistence type="predicted"/>
<protein>
    <submittedName>
        <fullName evidence="1">Uncharacterized protein</fullName>
    </submittedName>
</protein>
<accession>A0ACC2GBA4</accession>
<keyword evidence="2" id="KW-1185">Reference proteome</keyword>
<evidence type="ECO:0000313" key="2">
    <source>
        <dbReference type="Proteomes" id="UP001157502"/>
    </source>
</evidence>
<dbReference type="EMBL" id="CM055742">
    <property type="protein sequence ID" value="KAJ8000934.1"/>
    <property type="molecule type" value="Genomic_DNA"/>
</dbReference>
<comment type="caution">
    <text evidence="1">The sequence shown here is derived from an EMBL/GenBank/DDBJ whole genome shotgun (WGS) entry which is preliminary data.</text>
</comment>
<organism evidence="1 2">
    <name type="scientific">Dallia pectoralis</name>
    <name type="common">Alaska blackfish</name>
    <dbReference type="NCBI Taxonomy" id="75939"/>
    <lineage>
        <taxon>Eukaryota</taxon>
        <taxon>Metazoa</taxon>
        <taxon>Chordata</taxon>
        <taxon>Craniata</taxon>
        <taxon>Vertebrata</taxon>
        <taxon>Euteleostomi</taxon>
        <taxon>Actinopterygii</taxon>
        <taxon>Neopterygii</taxon>
        <taxon>Teleostei</taxon>
        <taxon>Protacanthopterygii</taxon>
        <taxon>Esociformes</taxon>
        <taxon>Umbridae</taxon>
        <taxon>Dallia</taxon>
    </lineage>
</organism>
<evidence type="ECO:0000313" key="1">
    <source>
        <dbReference type="EMBL" id="KAJ8000934.1"/>
    </source>
</evidence>
<dbReference type="Proteomes" id="UP001157502">
    <property type="component" value="Chromosome 15"/>
</dbReference>
<name>A0ACC2GBA4_DALPE</name>
<reference evidence="1" key="1">
    <citation type="submission" date="2021-05" db="EMBL/GenBank/DDBJ databases">
        <authorList>
            <person name="Pan Q."/>
            <person name="Jouanno E."/>
            <person name="Zahm M."/>
            <person name="Klopp C."/>
            <person name="Cabau C."/>
            <person name="Louis A."/>
            <person name="Berthelot C."/>
            <person name="Parey E."/>
            <person name="Roest Crollius H."/>
            <person name="Montfort J."/>
            <person name="Robinson-Rechavi M."/>
            <person name="Bouchez O."/>
            <person name="Lampietro C."/>
            <person name="Lopez Roques C."/>
            <person name="Donnadieu C."/>
            <person name="Postlethwait J."/>
            <person name="Bobe J."/>
            <person name="Dillon D."/>
            <person name="Chandos A."/>
            <person name="von Hippel F."/>
            <person name="Guiguen Y."/>
        </authorList>
    </citation>
    <scope>NUCLEOTIDE SEQUENCE</scope>
    <source>
        <strain evidence="1">YG-Jan2019</strain>
    </source>
</reference>
<gene>
    <name evidence="1" type="ORF">DPEC_G00185530</name>
</gene>
<sequence length="126" mass="13612">MEGSTFVEHTLQSPDDPGGQRCAPPTTIIIHHYYKCGYARTGREASSQTSNCIPAGLNLQRAITGRTANAASLEYSRFGKENRLVSWRHVRRFVKCFVLVVCVTVLNTADSPGTSGGCSGHGSLIL</sequence>